<feature type="coiled-coil region" evidence="7">
    <location>
        <begin position="677"/>
        <end position="718"/>
    </location>
</feature>
<comment type="domain">
    <text evidence="7">Contains large globular domains required for ATP hydrolysis at each terminus and a third globular domain forming a flexible hinge near the middle of the molecule. These domains are separated by coiled-coil structures.</text>
</comment>
<keyword evidence="6 7" id="KW-0238">DNA-binding</keyword>
<sequence>MFLRRIEMQGFKSFADKTKIEFDKGVTAVVGPNGSGKSNVTESLRWALGESSAKSLRGGKMPDIIFAGTESRNALNFAEVAVILDNSDQFIKDANKEIRVERHIYRNGDSDYLIDGKKVRLRDIHDLFMDTGLGKDSFSIISQGRVEEIFNSKAEERRAIFEEAAGVLKYKTRKKETESKLNQTQDNLDRLDDIVYELETQITPLEKQAKTAKEFILLDEDRSQLQLDILVSDIALDKVLLTTKEEELSAIKQDMTAYHQHREKLENENQSLKTKRQTVAQEMDLKQGQLLELTKALSDLERQIELIKLEKSQKSEKKEEASSRIKQLKEELLTLQNQESEKTLGLENVSVQLSQLSQEVVRLTEEMARFSTDPDQVIEDLREDYVKLMQDEADISNKLSLLVANIEQEKLTKANQDKEYQETSQKVDLLIVEKKQAFEEFQASQQEVAKLLKNYQDLDQKVGQEQGNYQLAQNKLFDILDQKKAKEARQTSLESIQRSHSQFYAGVRAVLQNAKQIGGILGAVSEHLNFDKDYQTAMEVALGASSQHIIVENEVAAKNAIAYLKQNRQGRATFLPLTTIKARYLADNFQKQLETSPGFIGTAQSLVSYDSKLDAIIKNLLNVTAIFDTIDHANSAAKKLNYKVRIVTLDGTELRPGGSFSGGANRQSNSTFIQPELDQVSAELLAINQDLKNQEKVVAGLLQQLQAKQAQLEEFKTRGEQARLAEQKANLFYQQVKERFEDASALLEVLDTNDKTSQLAKNQDEKLILEEKLVELAKQKEKLNLDIDDIKSNKDAIADKKNQIMEDLSQKRLKERDLLNEQRFERSNLESLVNRIQSTQDHISQQEDLLTLHVSQEHIDQLPSLETKLVKLAESKQGVEERLVQLRFENEDYAALLEELEDSLTKLQFQNEDFIRKQTKLEAEVEQVSDRLRSHAKALVEDFQMTLEDAQKDCRAVENANLAKENLKQLQKKIKQLGPINLDAIEQYDEVAERLEFLNTQKADLNRAKDMLLGTIGNMDNEVKARFKVTFEAIRESFKETFSQMFGGGTADLVLTDGDLLTAGVEISVQPPGKKIQSLNLMSGGEKALSALALLFAIIRVKTIPFVILDEVEAALDEANVKRFGDYLNRFDKNSQFIVVTHRKGTMAAADSIYGITMQESGVSKVVSVKLKESENLGFLS</sequence>
<keyword evidence="3 7" id="KW-0547">Nucleotide-binding</keyword>
<dbReference type="FunFam" id="3.40.50.300:FF:000901">
    <property type="entry name" value="Chromosome partition protein Smc"/>
    <property type="match status" value="1"/>
</dbReference>
<dbReference type="SUPFAM" id="SSF52540">
    <property type="entry name" value="P-loop containing nucleoside triphosphate hydrolases"/>
    <property type="match status" value="2"/>
</dbReference>
<dbReference type="PIRSF" id="PIRSF005719">
    <property type="entry name" value="SMC"/>
    <property type="match status" value="1"/>
</dbReference>
<evidence type="ECO:0000256" key="6">
    <source>
        <dbReference type="ARBA" id="ARBA00023125"/>
    </source>
</evidence>
<feature type="coiled-coil region" evidence="7">
    <location>
        <begin position="167"/>
        <end position="201"/>
    </location>
</feature>
<reference evidence="9 10" key="1">
    <citation type="submission" date="2016-06" db="EMBL/GenBank/DDBJ databases">
        <authorList>
            <person name="Haines A.N."/>
            <person name="Council K.R."/>
        </authorList>
    </citation>
    <scope>NUCLEOTIDE SEQUENCE [LARGE SCALE GENOMIC DNA]</scope>
    <source>
        <strain evidence="9 10">SP158-29</strain>
    </source>
</reference>
<evidence type="ECO:0000256" key="3">
    <source>
        <dbReference type="ARBA" id="ARBA00022741"/>
    </source>
</evidence>
<gene>
    <name evidence="9" type="primary">smc_2</name>
    <name evidence="7" type="synonym">smc</name>
    <name evidence="9" type="ORF">A9Y57_01666</name>
</gene>
<dbReference type="AlphaFoldDB" id="A0A854W6E3"/>
<dbReference type="EMBL" id="NSGR01000009">
    <property type="protein sequence ID" value="PCH11363.1"/>
    <property type="molecule type" value="Genomic_DNA"/>
</dbReference>
<dbReference type="GO" id="GO:0016887">
    <property type="term" value="F:ATP hydrolysis activity"/>
    <property type="evidence" value="ECO:0007669"/>
    <property type="project" value="InterPro"/>
</dbReference>
<dbReference type="InterPro" id="IPR036277">
    <property type="entry name" value="SMC_hinge_sf"/>
</dbReference>
<dbReference type="SUPFAM" id="SSF75553">
    <property type="entry name" value="Smc hinge domain"/>
    <property type="match status" value="1"/>
</dbReference>
<dbReference type="GO" id="GO:0005737">
    <property type="term" value="C:cytoplasm"/>
    <property type="evidence" value="ECO:0007669"/>
    <property type="project" value="UniProtKB-SubCell"/>
</dbReference>
<dbReference type="Proteomes" id="UP000217465">
    <property type="component" value="Unassembled WGS sequence"/>
</dbReference>
<evidence type="ECO:0000256" key="5">
    <source>
        <dbReference type="ARBA" id="ARBA00023054"/>
    </source>
</evidence>
<evidence type="ECO:0000313" key="10">
    <source>
        <dbReference type="Proteomes" id="UP000217465"/>
    </source>
</evidence>
<evidence type="ECO:0000259" key="8">
    <source>
        <dbReference type="SMART" id="SM00968"/>
    </source>
</evidence>
<comment type="subcellular location">
    <subcellularLocation>
        <location evidence="1 7">Cytoplasm</location>
    </subcellularLocation>
</comment>
<feature type="coiled-coil region" evidence="7">
    <location>
        <begin position="759"/>
        <end position="800"/>
    </location>
</feature>
<dbReference type="SMART" id="SM00968">
    <property type="entry name" value="SMC_hinge"/>
    <property type="match status" value="1"/>
</dbReference>
<dbReference type="InterPro" id="IPR003395">
    <property type="entry name" value="RecF/RecN/SMC_N"/>
</dbReference>
<name>A0A854W6E3_9STRE</name>
<accession>A0A854W6E3</accession>
<dbReference type="InterPro" id="IPR010935">
    <property type="entry name" value="SMC_hinge"/>
</dbReference>
<dbReference type="InterPro" id="IPR024704">
    <property type="entry name" value="SMC"/>
</dbReference>
<evidence type="ECO:0000313" key="9">
    <source>
        <dbReference type="EMBL" id="PCH11363.1"/>
    </source>
</evidence>
<keyword evidence="4 7" id="KW-0067">ATP-binding</keyword>
<dbReference type="Gene3D" id="3.30.70.1620">
    <property type="match status" value="1"/>
</dbReference>
<dbReference type="Pfam" id="PF02463">
    <property type="entry name" value="SMC_N"/>
    <property type="match status" value="1"/>
</dbReference>
<evidence type="ECO:0000256" key="1">
    <source>
        <dbReference type="ARBA" id="ARBA00004496"/>
    </source>
</evidence>
<comment type="caution">
    <text evidence="9">The sequence shown here is derived from an EMBL/GenBank/DDBJ whole genome shotgun (WGS) entry which is preliminary data.</text>
</comment>
<keyword evidence="2 7" id="KW-0963">Cytoplasm</keyword>
<dbReference type="RefSeq" id="WP_096633781.1">
    <property type="nucleotide sequence ID" value="NZ_NSGR01000009.1"/>
</dbReference>
<dbReference type="GO" id="GO:0007059">
    <property type="term" value="P:chromosome segregation"/>
    <property type="evidence" value="ECO:0007669"/>
    <property type="project" value="UniProtKB-UniRule"/>
</dbReference>
<comment type="function">
    <text evidence="7">Required for chromosome condensation and partitioning.</text>
</comment>
<comment type="similarity">
    <text evidence="7">Belongs to the SMC family.</text>
</comment>
<dbReference type="CDD" id="cd03278">
    <property type="entry name" value="ABC_SMC_barmotin"/>
    <property type="match status" value="1"/>
</dbReference>
<comment type="subunit">
    <text evidence="7">Homodimer.</text>
</comment>
<evidence type="ECO:0000256" key="2">
    <source>
        <dbReference type="ARBA" id="ARBA00022490"/>
    </source>
</evidence>
<feature type="coiled-coil region" evidence="7">
    <location>
        <begin position="883"/>
        <end position="1008"/>
    </location>
</feature>
<feature type="domain" description="SMC hinge" evidence="8">
    <location>
        <begin position="518"/>
        <end position="637"/>
    </location>
</feature>
<dbReference type="GO" id="GO:0007062">
    <property type="term" value="P:sister chromatid cohesion"/>
    <property type="evidence" value="ECO:0007669"/>
    <property type="project" value="InterPro"/>
</dbReference>
<dbReference type="GO" id="GO:0005694">
    <property type="term" value="C:chromosome"/>
    <property type="evidence" value="ECO:0007669"/>
    <property type="project" value="InterPro"/>
</dbReference>
<protein>
    <recommendedName>
        <fullName evidence="7">Chromosome partition protein Smc</fullName>
    </recommendedName>
</protein>
<feature type="binding site" evidence="7">
    <location>
        <begin position="32"/>
        <end position="39"/>
    </location>
    <ligand>
        <name>ATP</name>
        <dbReference type="ChEBI" id="CHEBI:30616"/>
    </ligand>
</feature>
<dbReference type="GO" id="GO:0030261">
    <property type="term" value="P:chromosome condensation"/>
    <property type="evidence" value="ECO:0007669"/>
    <property type="project" value="InterPro"/>
</dbReference>
<dbReference type="GO" id="GO:0005524">
    <property type="term" value="F:ATP binding"/>
    <property type="evidence" value="ECO:0007669"/>
    <property type="project" value="UniProtKB-UniRule"/>
</dbReference>
<dbReference type="Gene3D" id="3.40.50.300">
    <property type="entry name" value="P-loop containing nucleotide triphosphate hydrolases"/>
    <property type="match status" value="2"/>
</dbReference>
<dbReference type="Gene3D" id="1.20.1060.20">
    <property type="match status" value="1"/>
</dbReference>
<feature type="coiled-coil region" evidence="7">
    <location>
        <begin position="248"/>
        <end position="461"/>
    </location>
</feature>
<dbReference type="InterPro" id="IPR011890">
    <property type="entry name" value="SMC_prok"/>
</dbReference>
<dbReference type="Pfam" id="PF06470">
    <property type="entry name" value="SMC_hinge"/>
    <property type="match status" value="1"/>
</dbReference>
<evidence type="ECO:0000256" key="4">
    <source>
        <dbReference type="ARBA" id="ARBA00022840"/>
    </source>
</evidence>
<dbReference type="HAMAP" id="MF_01894">
    <property type="entry name" value="Smc_prok"/>
    <property type="match status" value="1"/>
</dbReference>
<dbReference type="InterPro" id="IPR027417">
    <property type="entry name" value="P-loop_NTPase"/>
</dbReference>
<dbReference type="PANTHER" id="PTHR43977">
    <property type="entry name" value="STRUCTURAL MAINTENANCE OF CHROMOSOMES PROTEIN 3"/>
    <property type="match status" value="1"/>
</dbReference>
<dbReference type="FunFam" id="3.40.50.300:FF:000984">
    <property type="entry name" value="Chromosome partition protein Smc"/>
    <property type="match status" value="1"/>
</dbReference>
<evidence type="ECO:0000256" key="7">
    <source>
        <dbReference type="HAMAP-Rule" id="MF_01894"/>
    </source>
</evidence>
<proteinExistence type="inferred from homology"/>
<organism evidence="9 10">
    <name type="scientific">Streptococcus parauberis</name>
    <dbReference type="NCBI Taxonomy" id="1348"/>
    <lineage>
        <taxon>Bacteria</taxon>
        <taxon>Bacillati</taxon>
        <taxon>Bacillota</taxon>
        <taxon>Bacilli</taxon>
        <taxon>Lactobacillales</taxon>
        <taxon>Streptococcaceae</taxon>
        <taxon>Streptococcus</taxon>
    </lineage>
</organism>
<dbReference type="GO" id="GO:0006260">
    <property type="term" value="P:DNA replication"/>
    <property type="evidence" value="ECO:0007669"/>
    <property type="project" value="UniProtKB-UniRule"/>
</dbReference>
<dbReference type="NCBIfam" id="TIGR02168">
    <property type="entry name" value="SMC_prok_B"/>
    <property type="match status" value="1"/>
</dbReference>
<dbReference type="GO" id="GO:0003677">
    <property type="term" value="F:DNA binding"/>
    <property type="evidence" value="ECO:0007669"/>
    <property type="project" value="UniProtKB-UniRule"/>
</dbReference>
<keyword evidence="5 7" id="KW-0175">Coiled coil</keyword>